<feature type="compositionally biased region" description="Low complexity" evidence="1">
    <location>
        <begin position="533"/>
        <end position="571"/>
    </location>
</feature>
<dbReference type="STRING" id="869250.J4C851"/>
<dbReference type="EMBL" id="AP011947">
    <property type="protein sequence ID" value="BAM40178.1"/>
    <property type="molecule type" value="Genomic_DNA"/>
</dbReference>
<dbReference type="PANTHER" id="PTHR28637:SF1">
    <property type="entry name" value="DNA REPLICATION FACTOR CDT1"/>
    <property type="match status" value="1"/>
</dbReference>
<evidence type="ECO:0000313" key="4">
    <source>
        <dbReference type="Proteomes" id="UP000003786"/>
    </source>
</evidence>
<gene>
    <name evidence="3" type="ORF">TOT_020000440</name>
</gene>
<dbReference type="OrthoDB" id="341730at2759"/>
<dbReference type="GO" id="GO:0000278">
    <property type="term" value="P:mitotic cell cycle"/>
    <property type="evidence" value="ECO:0007669"/>
    <property type="project" value="TreeGrafter"/>
</dbReference>
<evidence type="ECO:0000313" key="3">
    <source>
        <dbReference type="EMBL" id="BAM40178.1"/>
    </source>
</evidence>
<dbReference type="VEuPathDB" id="PiroplasmaDB:TOT_020000440"/>
<keyword evidence="4" id="KW-1185">Reference proteome</keyword>
<dbReference type="SMART" id="SM01075">
    <property type="entry name" value="CDT1"/>
    <property type="match status" value="1"/>
</dbReference>
<dbReference type="Proteomes" id="UP000003786">
    <property type="component" value="Chromosome 2"/>
</dbReference>
<dbReference type="InterPro" id="IPR036390">
    <property type="entry name" value="WH_DNA-bd_sf"/>
</dbReference>
<dbReference type="GO" id="GO:0030174">
    <property type="term" value="P:regulation of DNA-templated DNA replication initiation"/>
    <property type="evidence" value="ECO:0007669"/>
    <property type="project" value="InterPro"/>
</dbReference>
<dbReference type="GO" id="GO:0005634">
    <property type="term" value="C:nucleus"/>
    <property type="evidence" value="ECO:0007669"/>
    <property type="project" value="TreeGrafter"/>
</dbReference>
<dbReference type="InterPro" id="IPR014939">
    <property type="entry name" value="CDT1_Gemini-bd-like"/>
</dbReference>
<organism evidence="3 4">
    <name type="scientific">Theileria orientalis strain Shintoku</name>
    <dbReference type="NCBI Taxonomy" id="869250"/>
    <lineage>
        <taxon>Eukaryota</taxon>
        <taxon>Sar</taxon>
        <taxon>Alveolata</taxon>
        <taxon>Apicomplexa</taxon>
        <taxon>Aconoidasida</taxon>
        <taxon>Piroplasmida</taxon>
        <taxon>Theileriidae</taxon>
        <taxon>Theileria</taxon>
    </lineage>
</organism>
<evidence type="ECO:0000259" key="2">
    <source>
        <dbReference type="SMART" id="SM01075"/>
    </source>
</evidence>
<dbReference type="GO" id="GO:0071163">
    <property type="term" value="P:DNA replication preinitiation complex assembly"/>
    <property type="evidence" value="ECO:0007669"/>
    <property type="project" value="InterPro"/>
</dbReference>
<dbReference type="GO" id="GO:0070182">
    <property type="term" value="F:DNA polymerase binding"/>
    <property type="evidence" value="ECO:0007669"/>
    <property type="project" value="TreeGrafter"/>
</dbReference>
<accession>J4C851</accession>
<dbReference type="RefSeq" id="XP_009690479.1">
    <property type="nucleotide sequence ID" value="XM_009692184.1"/>
</dbReference>
<dbReference type="GO" id="GO:0000076">
    <property type="term" value="P:DNA replication checkpoint signaling"/>
    <property type="evidence" value="ECO:0007669"/>
    <property type="project" value="TreeGrafter"/>
</dbReference>
<dbReference type="Pfam" id="PF08839">
    <property type="entry name" value="CDT1"/>
    <property type="match status" value="1"/>
</dbReference>
<feature type="region of interest" description="Disordered" evidence="1">
    <location>
        <begin position="523"/>
        <end position="604"/>
    </location>
</feature>
<dbReference type="GO" id="GO:0003677">
    <property type="term" value="F:DNA binding"/>
    <property type="evidence" value="ECO:0007669"/>
    <property type="project" value="InterPro"/>
</dbReference>
<proteinExistence type="predicted"/>
<dbReference type="SUPFAM" id="SSF46785">
    <property type="entry name" value="Winged helix' DNA-binding domain"/>
    <property type="match status" value="1"/>
</dbReference>
<dbReference type="GeneID" id="20714589"/>
<reference evidence="3 4" key="1">
    <citation type="journal article" date="2012" name="MBio">
        <title>Comparative genome analysis of three eukaryotic parasites with differing abilities to transform leukocytes reveals key mediators of Theileria-induced leukocyte transformation.</title>
        <authorList>
            <person name="Hayashida K."/>
            <person name="Hara Y."/>
            <person name="Abe T."/>
            <person name="Yamasaki C."/>
            <person name="Toyoda A."/>
            <person name="Kosuge T."/>
            <person name="Suzuki Y."/>
            <person name="Sato Y."/>
            <person name="Kawashima S."/>
            <person name="Katayama T."/>
            <person name="Wakaguri H."/>
            <person name="Inoue N."/>
            <person name="Homma K."/>
            <person name="Tada-Umezaki M."/>
            <person name="Yagi Y."/>
            <person name="Fujii Y."/>
            <person name="Habara T."/>
            <person name="Kanehisa M."/>
            <person name="Watanabe H."/>
            <person name="Ito K."/>
            <person name="Gojobori T."/>
            <person name="Sugawara H."/>
            <person name="Imanishi T."/>
            <person name="Weir W."/>
            <person name="Gardner M."/>
            <person name="Pain A."/>
            <person name="Shiels B."/>
            <person name="Hattori M."/>
            <person name="Nene V."/>
            <person name="Sugimoto C."/>
        </authorList>
    </citation>
    <scope>NUCLEOTIDE SEQUENCE [LARGE SCALE GENOMIC DNA]</scope>
    <source>
        <strain evidence="3 4">Shintoku</strain>
    </source>
</reference>
<feature type="domain" description="CDT1 Geminin-binding" evidence="2">
    <location>
        <begin position="321"/>
        <end position="464"/>
    </location>
</feature>
<name>J4C851_THEOR</name>
<sequence length="785" mass="88793">MECLLPSTAFDKDKSEAVDESGDSTKCVESNQLNSSCGSICDISTPICNNDDDKPASFGNKISSVTTDCTSLKKAENDSGSSEVKNDVVDIGSKSPGLNESLKKLKKQGGSFALDDSLSSVSFMDSDFAACVDPLESMDYVESEAKANETRTPIKSLTSPGRELELFREDYTHFERPHVKISDIEFKKPVVDNSVASFAESDLDVPPEILSVPRCWTDRFENEVFEDSISASQSPVRSLASLINSSQNDISGSSVRRFNYGVDVTPIRSYSRSISRVGKNLHNFESFDNFASDNIEDMCKMASNPMYNVSLSYEEIGRIKLPDVFNIMYKQFKNMCTIVQRSTIRNEKSYFRVVKMYLQRITRRTFKMDNLLQMVWLAPNLVNIKWVTITGETLKKYSFEYKDSTTKAYDLSIKILRPDLVSCSTTADYEVACFMFKNILCTWTLKCECDRMDKIPVPIAKLPPRNTRSNSSTPLRLGSSFSTPRKFIDSLGTPHRLSNSQLSSMLLDDSQITPIRPLLQRTPTRSLLSQRYSSRPLVSERSSSRPLVSERSSSRPLVSERSSSRPLVSERYSSRSLSQLTPMKLDGTTPVRPNDKTEEEMNKTPVRSLLRSVMYDFLDDTPNKSYKITGANSVTRSSKRAKTMDMVSPMCPDLLETPGMRRIRENAKQREIQKKTNMERDKDLAFWNDMKWFIKVLLEIIVGDMSPDIKIEFFVDFMKKYGTRKPTQDQVSKWIDALIEIDPVIISKSVSKLDNNTTIVTINKSASLDKAIDYVDQKINTFKTA</sequence>
<dbReference type="InterPro" id="IPR045173">
    <property type="entry name" value="Cdt1"/>
</dbReference>
<feature type="compositionally biased region" description="Polar residues" evidence="1">
    <location>
        <begin position="523"/>
        <end position="532"/>
    </location>
</feature>
<dbReference type="PANTHER" id="PTHR28637">
    <property type="entry name" value="DNA REPLICATION FACTOR CDT1"/>
    <property type="match status" value="1"/>
</dbReference>
<protein>
    <recommendedName>
        <fullName evidence="2">CDT1 Geminin-binding domain-containing protein</fullName>
    </recommendedName>
</protein>
<dbReference type="eggNOG" id="ENOG502QX7N">
    <property type="taxonomic scope" value="Eukaryota"/>
</dbReference>
<dbReference type="AlphaFoldDB" id="J4C851"/>
<evidence type="ECO:0000256" key="1">
    <source>
        <dbReference type="SAM" id="MobiDB-lite"/>
    </source>
</evidence>
<dbReference type="KEGG" id="tot:TOT_020000440"/>
<feature type="compositionally biased region" description="Basic and acidic residues" evidence="1">
    <location>
        <begin position="593"/>
        <end position="602"/>
    </location>
</feature>